<comment type="similarity">
    <text evidence="1">Belongs to the bacterial solute-binding protein 9 family.</text>
</comment>
<feature type="region of interest" description="Disordered" evidence="4">
    <location>
        <begin position="140"/>
        <end position="183"/>
    </location>
</feature>
<dbReference type="PANTHER" id="PTHR42953:SF3">
    <property type="entry name" value="HIGH-AFFINITY ZINC UPTAKE SYSTEM PROTEIN ZNUA"/>
    <property type="match status" value="1"/>
</dbReference>
<dbReference type="Pfam" id="PF01297">
    <property type="entry name" value="ZnuA"/>
    <property type="match status" value="1"/>
</dbReference>
<evidence type="ECO:0000313" key="6">
    <source>
        <dbReference type="EMBL" id="MBU3805538.1"/>
    </source>
</evidence>
<feature type="chain" id="PRO_5037324138" evidence="5">
    <location>
        <begin position="29"/>
        <end position="358"/>
    </location>
</feature>
<evidence type="ECO:0000256" key="1">
    <source>
        <dbReference type="ARBA" id="ARBA00011028"/>
    </source>
</evidence>
<protein>
    <submittedName>
        <fullName evidence="6">Metal ABC transporter substrate-binding protein</fullName>
    </submittedName>
</protein>
<keyword evidence="3 5" id="KW-0732">Signal</keyword>
<dbReference type="GO" id="GO:0030001">
    <property type="term" value="P:metal ion transport"/>
    <property type="evidence" value="ECO:0007669"/>
    <property type="project" value="InterPro"/>
</dbReference>
<accession>A0A948WTT4</accession>
<dbReference type="InterPro" id="IPR006127">
    <property type="entry name" value="ZnuA-like"/>
</dbReference>
<sequence>MKKSIRFASWLAAAAMALNLTACQSAPASSQQADAMNSTQQPLRIVTTIFPEYDWVRNILGDKADEVELTLLMKDGVDLHSFQPTAADMMTIANADLLIHVGGISDEWVQDALENQGNPNRQVLALTQVLGDAVKNEEVVEGMEEHDHDHHHEEEAHAHEEEAHAHEEEHGHEEEHHEHEELDEHVWLSLKNAQVLCQAITDALCQLDSENAAQYQANAAAYTEKLQALDGEYAQMVSTAQRGTLLFADRFPFRYLVDDYGLNYYAAFVGCSAETEASFATVAFLAEKTDELNLGTVLTIDNAQHKIADTVIASTKSQNQQILSMNSMQAVTSQQMDEGASYLGIMEQNLEVLRQALN</sequence>
<proteinExistence type="inferred from homology"/>
<dbReference type="SUPFAM" id="SSF53807">
    <property type="entry name" value="Helical backbone' metal receptor"/>
    <property type="match status" value="1"/>
</dbReference>
<evidence type="ECO:0000256" key="4">
    <source>
        <dbReference type="SAM" id="MobiDB-lite"/>
    </source>
</evidence>
<organism evidence="6 7">
    <name type="scientific">Candidatus Allofournierella pullistercoris</name>
    <dbReference type="NCBI Taxonomy" id="2838597"/>
    <lineage>
        <taxon>Bacteria</taxon>
        <taxon>Bacillati</taxon>
        <taxon>Bacillota</taxon>
        <taxon>Clostridia</taxon>
        <taxon>Eubacteriales</taxon>
        <taxon>Oscillospiraceae</taxon>
        <taxon>Allofournierella</taxon>
    </lineage>
</organism>
<dbReference type="InterPro" id="IPR050492">
    <property type="entry name" value="Bact_metal-bind_prot9"/>
</dbReference>
<dbReference type="EMBL" id="JAHLFP010000008">
    <property type="protein sequence ID" value="MBU3805538.1"/>
    <property type="molecule type" value="Genomic_DNA"/>
</dbReference>
<reference evidence="6" key="1">
    <citation type="journal article" date="2021" name="PeerJ">
        <title>Extensive microbial diversity within the chicken gut microbiome revealed by metagenomics and culture.</title>
        <authorList>
            <person name="Gilroy R."/>
            <person name="Ravi A."/>
            <person name="Getino M."/>
            <person name="Pursley I."/>
            <person name="Horton D.L."/>
            <person name="Alikhan N.F."/>
            <person name="Baker D."/>
            <person name="Gharbi K."/>
            <person name="Hall N."/>
            <person name="Watson M."/>
            <person name="Adriaenssens E.M."/>
            <person name="Foster-Nyarko E."/>
            <person name="Jarju S."/>
            <person name="Secka A."/>
            <person name="Antonio M."/>
            <person name="Oren A."/>
            <person name="Chaudhuri R.R."/>
            <person name="La Ragione R."/>
            <person name="Hildebrand F."/>
            <person name="Pallen M.J."/>
        </authorList>
    </citation>
    <scope>NUCLEOTIDE SEQUENCE</scope>
    <source>
        <strain evidence="6">B5_2728</strain>
    </source>
</reference>
<evidence type="ECO:0000256" key="3">
    <source>
        <dbReference type="ARBA" id="ARBA00022729"/>
    </source>
</evidence>
<dbReference type="Gene3D" id="3.40.50.1980">
    <property type="entry name" value="Nitrogenase molybdenum iron protein domain"/>
    <property type="match status" value="3"/>
</dbReference>
<dbReference type="PANTHER" id="PTHR42953">
    <property type="entry name" value="HIGH-AFFINITY ZINC UPTAKE SYSTEM PROTEIN ZNUA-RELATED"/>
    <property type="match status" value="1"/>
</dbReference>
<dbReference type="GO" id="GO:0046872">
    <property type="term" value="F:metal ion binding"/>
    <property type="evidence" value="ECO:0007669"/>
    <property type="project" value="InterPro"/>
</dbReference>
<name>A0A948WTT4_9FIRM</name>
<dbReference type="Proteomes" id="UP000713596">
    <property type="component" value="Unassembled WGS sequence"/>
</dbReference>
<evidence type="ECO:0000313" key="7">
    <source>
        <dbReference type="Proteomes" id="UP000713596"/>
    </source>
</evidence>
<reference evidence="6" key="2">
    <citation type="submission" date="2021-04" db="EMBL/GenBank/DDBJ databases">
        <authorList>
            <person name="Gilroy R."/>
        </authorList>
    </citation>
    <scope>NUCLEOTIDE SEQUENCE</scope>
    <source>
        <strain evidence="6">B5_2728</strain>
    </source>
</reference>
<evidence type="ECO:0000256" key="5">
    <source>
        <dbReference type="SAM" id="SignalP"/>
    </source>
</evidence>
<keyword evidence="2" id="KW-0813">Transport</keyword>
<evidence type="ECO:0000256" key="2">
    <source>
        <dbReference type="ARBA" id="ARBA00022448"/>
    </source>
</evidence>
<feature type="signal peptide" evidence="5">
    <location>
        <begin position="1"/>
        <end position="28"/>
    </location>
</feature>
<gene>
    <name evidence="6" type="ORF">H9882_01340</name>
</gene>
<dbReference type="AlphaFoldDB" id="A0A948WTT4"/>
<comment type="caution">
    <text evidence="6">The sequence shown here is derived from an EMBL/GenBank/DDBJ whole genome shotgun (WGS) entry which is preliminary data.</text>
</comment>